<keyword evidence="1" id="KW-0812">Transmembrane</keyword>
<feature type="transmembrane region" description="Helical" evidence="1">
    <location>
        <begin position="16"/>
        <end position="36"/>
    </location>
</feature>
<reference evidence="2 3" key="1">
    <citation type="submission" date="2018-05" db="EMBL/GenBank/DDBJ databases">
        <title>Genome Sequence of an Efficient Indole-Degrading Bacterium, Alcaligenes sp.YBY.</title>
        <authorList>
            <person name="Yang B."/>
        </authorList>
    </citation>
    <scope>NUCLEOTIDE SEQUENCE [LARGE SCALE GENOMIC DNA]</scope>
    <source>
        <strain evidence="2 3">YBY</strain>
    </source>
</reference>
<keyword evidence="1" id="KW-0472">Membrane</keyword>
<dbReference type="STRING" id="511.UZ73_11710"/>
<comment type="caution">
    <text evidence="2">The sequence shown here is derived from an EMBL/GenBank/DDBJ whole genome shotgun (WGS) entry which is preliminary data.</text>
</comment>
<dbReference type="SUPFAM" id="SSF52833">
    <property type="entry name" value="Thioredoxin-like"/>
    <property type="match status" value="1"/>
</dbReference>
<protein>
    <recommendedName>
        <fullName evidence="4">Thioredoxin domain-containing protein</fullName>
    </recommendedName>
</protein>
<accession>A0A2U2BJE5</accession>
<gene>
    <name evidence="2" type="ORF">DF183_13270</name>
</gene>
<keyword evidence="1" id="KW-1133">Transmembrane helix</keyword>
<evidence type="ECO:0008006" key="4">
    <source>
        <dbReference type="Google" id="ProtNLM"/>
    </source>
</evidence>
<dbReference type="Proteomes" id="UP000245216">
    <property type="component" value="Unassembled WGS sequence"/>
</dbReference>
<organism evidence="2 3">
    <name type="scientific">Alcaligenes faecalis</name>
    <dbReference type="NCBI Taxonomy" id="511"/>
    <lineage>
        <taxon>Bacteria</taxon>
        <taxon>Pseudomonadati</taxon>
        <taxon>Pseudomonadota</taxon>
        <taxon>Betaproteobacteria</taxon>
        <taxon>Burkholderiales</taxon>
        <taxon>Alcaligenaceae</taxon>
        <taxon>Alcaligenes</taxon>
    </lineage>
</organism>
<dbReference type="EMBL" id="QEXO01000003">
    <property type="protein sequence ID" value="PWE14112.1"/>
    <property type="molecule type" value="Genomic_DNA"/>
</dbReference>
<proteinExistence type="predicted"/>
<reference evidence="2 3" key="2">
    <citation type="submission" date="2018-05" db="EMBL/GenBank/DDBJ databases">
        <authorList>
            <person name="Lanie J.A."/>
            <person name="Ng W.-L."/>
            <person name="Kazmierczak K.M."/>
            <person name="Andrzejewski T.M."/>
            <person name="Davidsen T.M."/>
            <person name="Wayne K.J."/>
            <person name="Tettelin H."/>
            <person name="Glass J.I."/>
            <person name="Rusch D."/>
            <person name="Podicherti R."/>
            <person name="Tsui H.-C.T."/>
            <person name="Winkler M.E."/>
        </authorList>
    </citation>
    <scope>NUCLEOTIDE SEQUENCE [LARGE SCALE GENOMIC DNA]</scope>
    <source>
        <strain evidence="2 3">YBY</strain>
    </source>
</reference>
<dbReference type="AlphaFoldDB" id="A0A2U2BJE5"/>
<evidence type="ECO:0000313" key="3">
    <source>
        <dbReference type="Proteomes" id="UP000245216"/>
    </source>
</evidence>
<dbReference type="InterPro" id="IPR036249">
    <property type="entry name" value="Thioredoxin-like_sf"/>
</dbReference>
<name>A0A2U2BJE5_ALCFA</name>
<evidence type="ECO:0000256" key="1">
    <source>
        <dbReference type="SAM" id="Phobius"/>
    </source>
</evidence>
<dbReference type="Gene3D" id="3.40.30.10">
    <property type="entry name" value="Glutaredoxin"/>
    <property type="match status" value="1"/>
</dbReference>
<evidence type="ECO:0000313" key="2">
    <source>
        <dbReference type="EMBL" id="PWE14112.1"/>
    </source>
</evidence>
<sequence length="209" mass="23254">MDTTQTPARPRSMTPLYLLLAISLAPVLFALAAYYMPSLGLRPDESNAYGQLIEPQRSVPEPAALPLRNLQGEAFDLQSLRGRWVLVSADESACPESCVRKLFILRNSHASQGKNVDRLARVWFVTDQGQPTEQILEAYQGTHMLRADPRQLAEFLTPDAAGKAPEQAVKNGMWIIDPNGNLMMLFPDDADPLKVRTDIRKLLNNSRIG</sequence>